<gene>
    <name evidence="1" type="ORF">SAMN05421799_11133</name>
</gene>
<evidence type="ECO:0008006" key="3">
    <source>
        <dbReference type="Google" id="ProtNLM"/>
    </source>
</evidence>
<keyword evidence="2" id="KW-1185">Reference proteome</keyword>
<dbReference type="STRING" id="252246.SAMN05421799_11133"/>
<dbReference type="Proteomes" id="UP000186156">
    <property type="component" value="Unassembled WGS sequence"/>
</dbReference>
<evidence type="ECO:0000313" key="1">
    <source>
        <dbReference type="EMBL" id="SIT05204.1"/>
    </source>
</evidence>
<protein>
    <recommendedName>
        <fullName evidence="3">Inhibitor of sigma-G Gin</fullName>
    </recommendedName>
</protein>
<accession>A0A1N7P3R1</accession>
<dbReference type="EMBL" id="FTOO01000011">
    <property type="protein sequence ID" value="SIT05204.1"/>
    <property type="molecule type" value="Genomic_DNA"/>
</dbReference>
<sequence length="48" mass="5774">MQKTAESTTCVLCGTEIPEPCRPWEEREWERLCDDCVDRWVRDAQSEW</sequence>
<evidence type="ECO:0000313" key="2">
    <source>
        <dbReference type="Proteomes" id="UP000186156"/>
    </source>
</evidence>
<dbReference type="RefSeq" id="WP_159437318.1">
    <property type="nucleotide sequence ID" value="NZ_FTOO01000011.1"/>
</dbReference>
<name>A0A1N7P3R1_9BACL</name>
<proteinExistence type="predicted"/>
<dbReference type="AlphaFoldDB" id="A0A1N7P3R1"/>
<reference evidence="2" key="1">
    <citation type="submission" date="2017-01" db="EMBL/GenBank/DDBJ databases">
        <authorList>
            <person name="Varghese N."/>
            <person name="Submissions S."/>
        </authorList>
    </citation>
    <scope>NUCLEOTIDE SEQUENCE [LARGE SCALE GENOMIC DNA]</scope>
    <source>
        <strain evidence="2">DSM 16176</strain>
    </source>
</reference>
<organism evidence="1 2">
    <name type="scientific">Alicyclobacillus vulcanalis</name>
    <dbReference type="NCBI Taxonomy" id="252246"/>
    <lineage>
        <taxon>Bacteria</taxon>
        <taxon>Bacillati</taxon>
        <taxon>Bacillota</taxon>
        <taxon>Bacilli</taxon>
        <taxon>Bacillales</taxon>
        <taxon>Alicyclobacillaceae</taxon>
        <taxon>Alicyclobacillus</taxon>
    </lineage>
</organism>